<dbReference type="InterPro" id="IPR054608">
    <property type="entry name" value="SYY-like_C"/>
</dbReference>
<feature type="binding site" evidence="8">
    <location>
        <position position="226"/>
    </location>
    <ligand>
        <name>L-tyrosine</name>
        <dbReference type="ChEBI" id="CHEBI:58315"/>
    </ligand>
</feature>
<dbReference type="PANTHER" id="PTHR11766:SF0">
    <property type="entry name" value="TYROSINE--TRNA LIGASE, MITOCHONDRIAL"/>
    <property type="match status" value="1"/>
</dbReference>
<feature type="binding site" evidence="8">
    <location>
        <position position="91"/>
    </location>
    <ligand>
        <name>L-tyrosine</name>
        <dbReference type="ChEBI" id="CHEBI:58315"/>
    </ligand>
</feature>
<proteinExistence type="inferred from homology"/>
<evidence type="ECO:0000256" key="3">
    <source>
        <dbReference type="ARBA" id="ARBA00022840"/>
    </source>
</evidence>
<feature type="domain" description="Tyrosine--tRNA ligase SYY-like C-terminal" evidence="10">
    <location>
        <begin position="393"/>
        <end position="467"/>
    </location>
</feature>
<dbReference type="NCBIfam" id="TIGR00234">
    <property type="entry name" value="tyrS"/>
    <property type="match status" value="1"/>
</dbReference>
<dbReference type="Pfam" id="PF22421">
    <property type="entry name" value="SYY_C-terminal"/>
    <property type="match status" value="1"/>
</dbReference>
<dbReference type="InterPro" id="IPR024107">
    <property type="entry name" value="Tyr-tRNA-ligase_bac_1"/>
</dbReference>
<evidence type="ECO:0000313" key="11">
    <source>
        <dbReference type="EMBL" id="TFC16182.1"/>
    </source>
</evidence>
<dbReference type="SUPFAM" id="SSF52374">
    <property type="entry name" value="Nucleotidylyl transferase"/>
    <property type="match status" value="1"/>
</dbReference>
<evidence type="ECO:0000256" key="4">
    <source>
        <dbReference type="ARBA" id="ARBA00022884"/>
    </source>
</evidence>
<dbReference type="InterPro" id="IPR002307">
    <property type="entry name" value="Tyr-tRNA-ligase"/>
</dbReference>
<dbReference type="EMBL" id="SOFP01000043">
    <property type="protein sequence ID" value="TFC16182.1"/>
    <property type="molecule type" value="Genomic_DNA"/>
</dbReference>
<dbReference type="GO" id="GO:0004831">
    <property type="term" value="F:tyrosine-tRNA ligase activity"/>
    <property type="evidence" value="ECO:0007669"/>
    <property type="project" value="UniProtKB-UniRule"/>
</dbReference>
<evidence type="ECO:0000256" key="8">
    <source>
        <dbReference type="HAMAP-Rule" id="MF_02006"/>
    </source>
</evidence>
<dbReference type="Gene3D" id="3.10.290.10">
    <property type="entry name" value="RNA-binding S4 domain"/>
    <property type="match status" value="1"/>
</dbReference>
<keyword evidence="3 8" id="KW-0067">ATP-binding</keyword>
<dbReference type="SUPFAM" id="SSF55174">
    <property type="entry name" value="Alpha-L RNA-binding motif"/>
    <property type="match status" value="1"/>
</dbReference>
<feature type="short sequence motif" description="'HIGH' region" evidence="8">
    <location>
        <begin position="96"/>
        <end position="105"/>
    </location>
</feature>
<protein>
    <recommendedName>
        <fullName evidence="8">Tyrosine--tRNA ligase</fullName>
        <ecNumber evidence="8">6.1.1.1</ecNumber>
    </recommendedName>
    <alternativeName>
        <fullName evidence="8">Tyrosyl-tRNA synthetase</fullName>
        <shortName evidence="8">TyrRS</shortName>
    </alternativeName>
</protein>
<comment type="subcellular location">
    <subcellularLocation>
        <location evidence="8">Cytoplasm</location>
    </subcellularLocation>
</comment>
<dbReference type="PROSITE" id="PS50889">
    <property type="entry name" value="S4"/>
    <property type="match status" value="1"/>
</dbReference>
<gene>
    <name evidence="8" type="primary">tyrS</name>
    <name evidence="11" type="ORF">E3O19_07805</name>
</gene>
<evidence type="ECO:0000256" key="9">
    <source>
        <dbReference type="PROSITE-ProRule" id="PRU00182"/>
    </source>
</evidence>
<dbReference type="PROSITE" id="PS00178">
    <property type="entry name" value="AA_TRNA_LIGASE_I"/>
    <property type="match status" value="1"/>
</dbReference>
<comment type="similarity">
    <text evidence="8">Belongs to the class-I aminoacyl-tRNA synthetase family. TyrS type 1 subfamily.</text>
</comment>
<dbReference type="PANTHER" id="PTHR11766">
    <property type="entry name" value="TYROSYL-TRNA SYNTHETASE"/>
    <property type="match status" value="1"/>
</dbReference>
<dbReference type="InterPro" id="IPR014729">
    <property type="entry name" value="Rossmann-like_a/b/a_fold"/>
</dbReference>
<evidence type="ECO:0000256" key="6">
    <source>
        <dbReference type="ARBA" id="ARBA00023146"/>
    </source>
</evidence>
<dbReference type="GO" id="GO:0005829">
    <property type="term" value="C:cytosol"/>
    <property type="evidence" value="ECO:0007669"/>
    <property type="project" value="TreeGrafter"/>
</dbReference>
<accession>A0A4R8WTW1</accession>
<sequence length="474" mass="51204">MGQKVSLEDECSTIRLLDLISIDQGWSVASGPYRHAGNLGSVSDPAILTQQANDLTFDDVWEEISWRGLVQVSTDPTELRELLAGEPITFYCGFDPTAPSLHLGNLVQLLLMRRLQLAGHHPLGLVGGSTGLIGDPRPTAERTLNTKDVVAQWVGYLQAQVSRFLSGEGVNAVTLVNNLDWTSPMSAIDFLREIGKHFRVGTMLKKDAVSARLNSDAGISYTEFSYQVLQGMDFLELYRSYGCVLQTGGSDQWGNLTSGTDLIRKAEGEGVHAIGTPLITNSDGTKFGKSEGNAVWLDPTLTSPYAFYQFWLNTDDADVISRLKVFTFLSRTEIEELESAVATEPFKRLAQRTLAVAVTGLVHGREATEAAIQAAHALFGQGDLADLDEATLEAALRELPNTTTAPHATVVQLLVDTGLTASLSEARRAISQGGVYLNNVKVSDEAETIENAVLPGGVAVLRRGKKTLAGVFVQ</sequence>
<feature type="short sequence motif" description="'KMSKS' region" evidence="8">
    <location>
        <begin position="286"/>
        <end position="290"/>
    </location>
</feature>
<dbReference type="OrthoDB" id="9804243at2"/>
<keyword evidence="1 8" id="KW-0436">Ligase</keyword>
<dbReference type="CDD" id="cd00165">
    <property type="entry name" value="S4"/>
    <property type="match status" value="1"/>
</dbReference>
<dbReference type="HAMAP" id="MF_02006">
    <property type="entry name" value="Tyr_tRNA_synth_type1"/>
    <property type="match status" value="1"/>
</dbReference>
<dbReference type="CDD" id="cd00805">
    <property type="entry name" value="TyrRS_core"/>
    <property type="match status" value="1"/>
</dbReference>
<dbReference type="GO" id="GO:0006437">
    <property type="term" value="P:tyrosyl-tRNA aminoacylation"/>
    <property type="evidence" value="ECO:0007669"/>
    <property type="project" value="UniProtKB-UniRule"/>
</dbReference>
<dbReference type="AlphaFoldDB" id="A0A4R8WTW1"/>
<dbReference type="InterPro" id="IPR002305">
    <property type="entry name" value="aa-tRNA-synth_Ic"/>
</dbReference>
<keyword evidence="8" id="KW-0963">Cytoplasm</keyword>
<dbReference type="InterPro" id="IPR036986">
    <property type="entry name" value="S4_RNA-bd_sf"/>
</dbReference>
<evidence type="ECO:0000256" key="7">
    <source>
        <dbReference type="ARBA" id="ARBA00048248"/>
    </source>
</evidence>
<evidence type="ECO:0000256" key="2">
    <source>
        <dbReference type="ARBA" id="ARBA00022741"/>
    </source>
</evidence>
<dbReference type="PRINTS" id="PR01040">
    <property type="entry name" value="TRNASYNTHTYR"/>
</dbReference>
<keyword evidence="6 8" id="KW-0030">Aminoacyl-tRNA synthetase</keyword>
<keyword evidence="2 8" id="KW-0547">Nucleotide-binding</keyword>
<evidence type="ECO:0000259" key="10">
    <source>
        <dbReference type="Pfam" id="PF22421"/>
    </source>
</evidence>
<dbReference type="Proteomes" id="UP000298412">
    <property type="component" value="Unassembled WGS sequence"/>
</dbReference>
<organism evidence="11 12">
    <name type="scientific">Cryobacterium algoritolerans</name>
    <dbReference type="NCBI Taxonomy" id="1259184"/>
    <lineage>
        <taxon>Bacteria</taxon>
        <taxon>Bacillati</taxon>
        <taxon>Actinomycetota</taxon>
        <taxon>Actinomycetes</taxon>
        <taxon>Micrococcales</taxon>
        <taxon>Microbacteriaceae</taxon>
        <taxon>Cryobacterium</taxon>
    </lineage>
</organism>
<dbReference type="Gene3D" id="3.40.50.620">
    <property type="entry name" value="HUPs"/>
    <property type="match status" value="1"/>
</dbReference>
<dbReference type="EC" id="6.1.1.1" evidence="8"/>
<keyword evidence="5 8" id="KW-0648">Protein biosynthesis</keyword>
<evidence type="ECO:0000256" key="1">
    <source>
        <dbReference type="ARBA" id="ARBA00022598"/>
    </source>
</evidence>
<keyword evidence="12" id="KW-1185">Reference proteome</keyword>
<dbReference type="FunFam" id="1.10.240.10:FF:000001">
    <property type="entry name" value="Tyrosine--tRNA ligase"/>
    <property type="match status" value="1"/>
</dbReference>
<name>A0A4R8WTW1_9MICO</name>
<feature type="binding site" evidence="8">
    <location>
        <position position="289"/>
    </location>
    <ligand>
        <name>ATP</name>
        <dbReference type="ChEBI" id="CHEBI:30616"/>
    </ligand>
</feature>
<dbReference type="GO" id="GO:0005524">
    <property type="term" value="F:ATP binding"/>
    <property type="evidence" value="ECO:0007669"/>
    <property type="project" value="UniProtKB-UniRule"/>
</dbReference>
<dbReference type="InterPro" id="IPR024088">
    <property type="entry name" value="Tyr-tRNA-ligase_bac-type"/>
</dbReference>
<dbReference type="GO" id="GO:0003723">
    <property type="term" value="F:RNA binding"/>
    <property type="evidence" value="ECO:0007669"/>
    <property type="project" value="UniProtKB-KW"/>
</dbReference>
<comment type="catalytic activity">
    <reaction evidence="7 8">
        <text>tRNA(Tyr) + L-tyrosine + ATP = L-tyrosyl-tRNA(Tyr) + AMP + diphosphate + H(+)</text>
        <dbReference type="Rhea" id="RHEA:10220"/>
        <dbReference type="Rhea" id="RHEA-COMP:9706"/>
        <dbReference type="Rhea" id="RHEA-COMP:9707"/>
        <dbReference type="ChEBI" id="CHEBI:15378"/>
        <dbReference type="ChEBI" id="CHEBI:30616"/>
        <dbReference type="ChEBI" id="CHEBI:33019"/>
        <dbReference type="ChEBI" id="CHEBI:58315"/>
        <dbReference type="ChEBI" id="CHEBI:78442"/>
        <dbReference type="ChEBI" id="CHEBI:78536"/>
        <dbReference type="ChEBI" id="CHEBI:456215"/>
        <dbReference type="EC" id="6.1.1.1"/>
    </reaction>
</comment>
<comment type="caution">
    <text evidence="11">The sequence shown here is derived from an EMBL/GenBank/DDBJ whole genome shotgun (WGS) entry which is preliminary data.</text>
</comment>
<dbReference type="Gene3D" id="1.10.240.10">
    <property type="entry name" value="Tyrosyl-Transfer RNA Synthetase"/>
    <property type="match status" value="1"/>
</dbReference>
<reference evidence="11 12" key="1">
    <citation type="submission" date="2019-03" db="EMBL/GenBank/DDBJ databases">
        <title>Genomics of glacier-inhabiting Cryobacterium strains.</title>
        <authorList>
            <person name="Liu Q."/>
            <person name="Xin Y.-H."/>
        </authorList>
    </citation>
    <scope>NUCLEOTIDE SEQUENCE [LARGE SCALE GENOMIC DNA]</scope>
    <source>
        <strain evidence="11 12">MDT1-3</strain>
    </source>
</reference>
<keyword evidence="4 9" id="KW-0694">RNA-binding</keyword>
<dbReference type="Pfam" id="PF00579">
    <property type="entry name" value="tRNA-synt_1b"/>
    <property type="match status" value="1"/>
</dbReference>
<comment type="subunit">
    <text evidence="8">Homodimer.</text>
</comment>
<evidence type="ECO:0000313" key="12">
    <source>
        <dbReference type="Proteomes" id="UP000298412"/>
    </source>
</evidence>
<feature type="binding site" evidence="8">
    <location>
        <position position="230"/>
    </location>
    <ligand>
        <name>L-tyrosine</name>
        <dbReference type="ChEBI" id="CHEBI:58315"/>
    </ligand>
</feature>
<comment type="function">
    <text evidence="8">Catalyzes the attachment of tyrosine to tRNA(Tyr) in a two-step reaction: tyrosine is first activated by ATP to form Tyr-AMP and then transferred to the acceptor end of tRNA(Tyr).</text>
</comment>
<evidence type="ECO:0000256" key="5">
    <source>
        <dbReference type="ARBA" id="ARBA00022917"/>
    </source>
</evidence>
<dbReference type="InterPro" id="IPR001412">
    <property type="entry name" value="aa-tRNA-synth_I_CS"/>
</dbReference>